<dbReference type="Pfam" id="PF07610">
    <property type="entry name" value="DUF1573"/>
    <property type="match status" value="1"/>
</dbReference>
<feature type="chain" id="PRO_5016853501" evidence="1">
    <location>
        <begin position="28"/>
        <end position="139"/>
    </location>
</feature>
<dbReference type="GO" id="GO:0003735">
    <property type="term" value="F:structural constituent of ribosome"/>
    <property type="evidence" value="ECO:0007669"/>
    <property type="project" value="InterPro"/>
</dbReference>
<reference evidence="2 3" key="1">
    <citation type="submission" date="2018-07" db="EMBL/GenBank/DDBJ databases">
        <title>Genomic Encyclopedia of Type Strains, Phase IV (KMG-IV): sequencing the most valuable type-strain genomes for metagenomic binning, comparative biology and taxonomic classification.</title>
        <authorList>
            <person name="Goeker M."/>
        </authorList>
    </citation>
    <scope>NUCLEOTIDE SEQUENCE [LARGE SCALE GENOMIC DNA]</scope>
    <source>
        <strain evidence="2 3">DSM 101478</strain>
    </source>
</reference>
<feature type="signal peptide" evidence="1">
    <location>
        <begin position="1"/>
        <end position="27"/>
    </location>
</feature>
<accession>A0A370Q7J0</accession>
<name>A0A370Q7J0_9FLAO</name>
<keyword evidence="1" id="KW-0732">Signal</keyword>
<gene>
    <name evidence="2" type="ORF">C8D94_105170</name>
</gene>
<dbReference type="RefSeq" id="WP_245946328.1">
    <property type="nucleotide sequence ID" value="NZ_QRAO01000005.1"/>
</dbReference>
<sequence>MKINLNTVTKGAIVCFLLIATAHVGHAQMTLAKTEAKVAIIDFDVETLDYGKIAQNSDGTRTISFTNTGDAPLVISEVKSSCGCTVPTYSKAPILPNATGEITVKYNTSKVGAFTKKITVLSNATEASKVIRIKGVVVK</sequence>
<evidence type="ECO:0000313" key="2">
    <source>
        <dbReference type="EMBL" id="RDK84324.1"/>
    </source>
</evidence>
<protein>
    <submittedName>
        <fullName evidence="2">Uncharacterized protein DUF1573</fullName>
    </submittedName>
</protein>
<dbReference type="PANTHER" id="PTHR37833:SF1">
    <property type="entry name" value="SIGNAL PEPTIDE PROTEIN"/>
    <property type="match status" value="1"/>
</dbReference>
<dbReference type="InterPro" id="IPR011467">
    <property type="entry name" value="DUF1573"/>
</dbReference>
<organism evidence="2 3">
    <name type="scientific">Marinirhabdus gelatinilytica</name>
    <dbReference type="NCBI Taxonomy" id="1703343"/>
    <lineage>
        <taxon>Bacteria</taxon>
        <taxon>Pseudomonadati</taxon>
        <taxon>Bacteroidota</taxon>
        <taxon>Flavobacteriia</taxon>
        <taxon>Flavobacteriales</taxon>
        <taxon>Flavobacteriaceae</taxon>
    </lineage>
</organism>
<dbReference type="GO" id="GO:0005840">
    <property type="term" value="C:ribosome"/>
    <property type="evidence" value="ECO:0007669"/>
    <property type="project" value="InterPro"/>
</dbReference>
<proteinExistence type="predicted"/>
<dbReference type="PROSITE" id="PS00962">
    <property type="entry name" value="RIBOSOMAL_S2_1"/>
    <property type="match status" value="1"/>
</dbReference>
<dbReference type="PANTHER" id="PTHR37833">
    <property type="entry name" value="LIPOPROTEIN-RELATED"/>
    <property type="match status" value="1"/>
</dbReference>
<dbReference type="Gene3D" id="2.60.40.10">
    <property type="entry name" value="Immunoglobulins"/>
    <property type="match status" value="1"/>
</dbReference>
<evidence type="ECO:0000256" key="1">
    <source>
        <dbReference type="SAM" id="SignalP"/>
    </source>
</evidence>
<dbReference type="InterPro" id="IPR018130">
    <property type="entry name" value="Ribosomal_uS2_CS"/>
</dbReference>
<dbReference type="AlphaFoldDB" id="A0A370Q7J0"/>
<comment type="caution">
    <text evidence="2">The sequence shown here is derived from an EMBL/GenBank/DDBJ whole genome shotgun (WGS) entry which is preliminary data.</text>
</comment>
<keyword evidence="3" id="KW-1185">Reference proteome</keyword>
<dbReference type="InterPro" id="IPR013783">
    <property type="entry name" value="Ig-like_fold"/>
</dbReference>
<dbReference type="Proteomes" id="UP000255317">
    <property type="component" value="Unassembled WGS sequence"/>
</dbReference>
<dbReference type="GO" id="GO:0006412">
    <property type="term" value="P:translation"/>
    <property type="evidence" value="ECO:0007669"/>
    <property type="project" value="InterPro"/>
</dbReference>
<evidence type="ECO:0000313" key="3">
    <source>
        <dbReference type="Proteomes" id="UP000255317"/>
    </source>
</evidence>
<dbReference type="EMBL" id="QRAO01000005">
    <property type="protein sequence ID" value="RDK84324.1"/>
    <property type="molecule type" value="Genomic_DNA"/>
</dbReference>